<keyword evidence="6" id="KW-1185">Reference proteome</keyword>
<evidence type="ECO:0000313" key="5">
    <source>
        <dbReference type="EMBL" id="SNT11667.1"/>
    </source>
</evidence>
<keyword evidence="3" id="KW-0446">Lipid-binding</keyword>
<dbReference type="Gene3D" id="1.10.3630.10">
    <property type="entry name" value="yeast vps74-n-term truncation variant domain like"/>
    <property type="match status" value="1"/>
</dbReference>
<dbReference type="GO" id="GO:0070273">
    <property type="term" value="F:phosphatidylinositol-4-phosphate binding"/>
    <property type="evidence" value="ECO:0007669"/>
    <property type="project" value="InterPro"/>
</dbReference>
<evidence type="ECO:0000313" key="6">
    <source>
        <dbReference type="Proteomes" id="UP000198415"/>
    </source>
</evidence>
<dbReference type="Pfam" id="PF05719">
    <property type="entry name" value="GPP34"/>
    <property type="match status" value="1"/>
</dbReference>
<dbReference type="AlphaFoldDB" id="A0A239K001"/>
<dbReference type="Proteomes" id="UP000198415">
    <property type="component" value="Unassembled WGS sequence"/>
</dbReference>
<comment type="subcellular location">
    <subcellularLocation>
        <location evidence="1">Golgi apparatus membrane</location>
        <topology evidence="1">Peripheral membrane protein</topology>
        <orientation evidence="1">Cytoplasmic side</orientation>
    </subcellularLocation>
</comment>
<keyword evidence="2" id="KW-0333">Golgi apparatus</keyword>
<proteinExistence type="predicted"/>
<organism evidence="5 6">
    <name type="scientific">Actinoplanes regularis</name>
    <dbReference type="NCBI Taxonomy" id="52697"/>
    <lineage>
        <taxon>Bacteria</taxon>
        <taxon>Bacillati</taxon>
        <taxon>Actinomycetota</taxon>
        <taxon>Actinomycetes</taxon>
        <taxon>Micromonosporales</taxon>
        <taxon>Micromonosporaceae</taxon>
        <taxon>Actinoplanes</taxon>
    </lineage>
</organism>
<keyword evidence="4" id="KW-0472">Membrane</keyword>
<dbReference type="EMBL" id="FZNR01000041">
    <property type="protein sequence ID" value="SNT11667.1"/>
    <property type="molecule type" value="Genomic_DNA"/>
</dbReference>
<gene>
    <name evidence="5" type="ORF">SAMN06264365_14113</name>
</gene>
<reference evidence="5 6" key="1">
    <citation type="submission" date="2017-06" db="EMBL/GenBank/DDBJ databases">
        <authorList>
            <person name="Kim H.J."/>
            <person name="Triplett B.A."/>
        </authorList>
    </citation>
    <scope>NUCLEOTIDE SEQUENCE [LARGE SCALE GENOMIC DNA]</scope>
    <source>
        <strain evidence="5 6">DSM 43151</strain>
    </source>
</reference>
<evidence type="ECO:0000256" key="1">
    <source>
        <dbReference type="ARBA" id="ARBA00004255"/>
    </source>
</evidence>
<dbReference type="InterPro" id="IPR008628">
    <property type="entry name" value="GPP34-like"/>
</dbReference>
<dbReference type="RefSeq" id="WP_089299184.1">
    <property type="nucleotide sequence ID" value="NZ_BOMU01000133.1"/>
</dbReference>
<name>A0A239K001_9ACTN</name>
<dbReference type="GO" id="GO:0012505">
    <property type="term" value="C:endomembrane system"/>
    <property type="evidence" value="ECO:0007669"/>
    <property type="project" value="UniProtKB-ARBA"/>
</dbReference>
<dbReference type="OrthoDB" id="3298689at2"/>
<dbReference type="GO" id="GO:0005737">
    <property type="term" value="C:cytoplasm"/>
    <property type="evidence" value="ECO:0007669"/>
    <property type="project" value="UniProtKB-ARBA"/>
</dbReference>
<evidence type="ECO:0000256" key="4">
    <source>
        <dbReference type="ARBA" id="ARBA00023136"/>
    </source>
</evidence>
<accession>A0A239K001</accession>
<sequence>MRRPGLDPILVREQLFLLAHDETRQMRPRLHVPALAAGLAGATVMDLLIAQRVTVESGAVVPDWYRRETTGDPVTDDVLALIMQKAPGPALPALIRAAAPGLYERTTGALVHRGVIVAGPPRRWRKREFEIAQESVVVRVRAKIGYRVEGRDGPSADADCLCALLAALGLHGALLRGTRSEVDPLLQHVIRELPHRARINNHPIGQAPAVADAVRTVVQDLATSAM</sequence>
<evidence type="ECO:0000256" key="2">
    <source>
        <dbReference type="ARBA" id="ARBA00023034"/>
    </source>
</evidence>
<protein>
    <submittedName>
        <fullName evidence="5">Golgi phosphoprotein 3 (GPP34)</fullName>
    </submittedName>
</protein>
<evidence type="ECO:0000256" key="3">
    <source>
        <dbReference type="ARBA" id="ARBA00023121"/>
    </source>
</evidence>
<dbReference type="InterPro" id="IPR038261">
    <property type="entry name" value="GPP34-like_sf"/>
</dbReference>